<evidence type="ECO:0000256" key="3">
    <source>
        <dbReference type="ARBA" id="ARBA00022771"/>
    </source>
</evidence>
<feature type="compositionally biased region" description="Low complexity" evidence="7">
    <location>
        <begin position="2176"/>
        <end position="2190"/>
    </location>
</feature>
<evidence type="ECO:0000313" key="10">
    <source>
        <dbReference type="EMBL" id="CAG7724217.1"/>
    </source>
</evidence>
<feature type="compositionally biased region" description="Basic and acidic residues" evidence="7">
    <location>
        <begin position="2230"/>
        <end position="2326"/>
    </location>
</feature>
<gene>
    <name evidence="10" type="ORF">AFUS01_LOCUS13252</name>
</gene>
<organism evidence="10 11">
    <name type="scientific">Allacma fusca</name>
    <dbReference type="NCBI Taxonomy" id="39272"/>
    <lineage>
        <taxon>Eukaryota</taxon>
        <taxon>Metazoa</taxon>
        <taxon>Ecdysozoa</taxon>
        <taxon>Arthropoda</taxon>
        <taxon>Hexapoda</taxon>
        <taxon>Collembola</taxon>
        <taxon>Symphypleona</taxon>
        <taxon>Sminthuridae</taxon>
        <taxon>Allacma</taxon>
    </lineage>
</organism>
<feature type="compositionally biased region" description="Basic and acidic residues" evidence="7">
    <location>
        <begin position="3013"/>
        <end position="3029"/>
    </location>
</feature>
<dbReference type="OrthoDB" id="10055895at2759"/>
<feature type="compositionally biased region" description="Basic and acidic residues" evidence="7">
    <location>
        <begin position="2113"/>
        <end position="2130"/>
    </location>
</feature>
<feature type="region of interest" description="Disordered" evidence="7">
    <location>
        <begin position="795"/>
        <end position="823"/>
    </location>
</feature>
<dbReference type="PROSITE" id="PS50016">
    <property type="entry name" value="ZF_PHD_2"/>
    <property type="match status" value="1"/>
</dbReference>
<feature type="region of interest" description="Disordered" evidence="7">
    <location>
        <begin position="632"/>
        <end position="690"/>
    </location>
</feature>
<feature type="region of interest" description="Disordered" evidence="7">
    <location>
        <begin position="3467"/>
        <end position="3493"/>
    </location>
</feature>
<feature type="compositionally biased region" description="Low complexity" evidence="7">
    <location>
        <begin position="2140"/>
        <end position="2154"/>
    </location>
</feature>
<accession>A0A8J2NSE5</accession>
<dbReference type="InterPro" id="IPR018501">
    <property type="entry name" value="DDT_dom"/>
</dbReference>
<comment type="subcellular location">
    <subcellularLocation>
        <location evidence="1">Nucleus</location>
    </subcellularLocation>
</comment>
<feature type="compositionally biased region" description="Acidic residues" evidence="7">
    <location>
        <begin position="2928"/>
        <end position="2946"/>
    </location>
</feature>
<reference evidence="10" key="1">
    <citation type="submission" date="2021-06" db="EMBL/GenBank/DDBJ databases">
        <authorList>
            <person name="Hodson N. C."/>
            <person name="Mongue J. A."/>
            <person name="Jaron S. K."/>
        </authorList>
    </citation>
    <scope>NUCLEOTIDE SEQUENCE</scope>
</reference>
<keyword evidence="5" id="KW-0539">Nucleus</keyword>
<feature type="region of interest" description="Disordered" evidence="7">
    <location>
        <begin position="577"/>
        <end position="618"/>
    </location>
</feature>
<feature type="compositionally biased region" description="Low complexity" evidence="7">
    <location>
        <begin position="395"/>
        <end position="407"/>
    </location>
</feature>
<feature type="compositionally biased region" description="Acidic residues" evidence="7">
    <location>
        <begin position="2695"/>
        <end position="2707"/>
    </location>
</feature>
<dbReference type="InterPro" id="IPR001965">
    <property type="entry name" value="Znf_PHD"/>
</dbReference>
<feature type="compositionally biased region" description="Basic and acidic residues" evidence="7">
    <location>
        <begin position="577"/>
        <end position="600"/>
    </location>
</feature>
<feature type="compositionally biased region" description="Basic residues" evidence="7">
    <location>
        <begin position="3235"/>
        <end position="3244"/>
    </location>
</feature>
<dbReference type="InterPro" id="IPR019786">
    <property type="entry name" value="Zinc_finger_PHD-type_CS"/>
</dbReference>
<feature type="compositionally biased region" description="Basic and acidic residues" evidence="7">
    <location>
        <begin position="2345"/>
        <end position="2357"/>
    </location>
</feature>
<dbReference type="GO" id="GO:0008270">
    <property type="term" value="F:zinc ion binding"/>
    <property type="evidence" value="ECO:0007669"/>
    <property type="project" value="UniProtKB-KW"/>
</dbReference>
<feature type="compositionally biased region" description="Low complexity" evidence="7">
    <location>
        <begin position="632"/>
        <end position="642"/>
    </location>
</feature>
<evidence type="ECO:0000256" key="6">
    <source>
        <dbReference type="PROSITE-ProRule" id="PRU00146"/>
    </source>
</evidence>
<feature type="compositionally biased region" description="Basic and acidic residues" evidence="7">
    <location>
        <begin position="2572"/>
        <end position="2592"/>
    </location>
</feature>
<feature type="region of interest" description="Disordered" evidence="7">
    <location>
        <begin position="918"/>
        <end position="1103"/>
    </location>
</feature>
<feature type="compositionally biased region" description="Acidic residues" evidence="7">
    <location>
        <begin position="2740"/>
        <end position="2761"/>
    </location>
</feature>
<feature type="compositionally biased region" description="Basic residues" evidence="7">
    <location>
        <begin position="2562"/>
        <end position="2571"/>
    </location>
</feature>
<feature type="region of interest" description="Disordered" evidence="7">
    <location>
        <begin position="2023"/>
        <end position="2369"/>
    </location>
</feature>
<dbReference type="PANTHER" id="PTHR14296:SF16">
    <property type="entry name" value="REMODELING AND SPACING FACTOR 1"/>
    <property type="match status" value="1"/>
</dbReference>
<feature type="compositionally biased region" description="Polar residues" evidence="7">
    <location>
        <begin position="1716"/>
        <end position="1725"/>
    </location>
</feature>
<feature type="compositionally biased region" description="Basic and acidic residues" evidence="7">
    <location>
        <begin position="2036"/>
        <end position="2049"/>
    </location>
</feature>
<dbReference type="GO" id="GO:0042393">
    <property type="term" value="F:histone binding"/>
    <property type="evidence" value="ECO:0007669"/>
    <property type="project" value="TreeGrafter"/>
</dbReference>
<feature type="compositionally biased region" description="Basic and acidic residues" evidence="7">
    <location>
        <begin position="1092"/>
        <end position="1103"/>
    </location>
</feature>
<dbReference type="InterPro" id="IPR028938">
    <property type="entry name" value="Rsf1-like"/>
</dbReference>
<comment type="caution">
    <text evidence="10">The sequence shown here is derived from an EMBL/GenBank/DDBJ whole genome shotgun (WGS) entry which is preliminary data.</text>
</comment>
<proteinExistence type="predicted"/>
<feature type="compositionally biased region" description="Polar residues" evidence="7">
    <location>
        <begin position="1126"/>
        <end position="1140"/>
    </location>
</feature>
<feature type="compositionally biased region" description="Basic and acidic residues" evidence="7">
    <location>
        <begin position="2622"/>
        <end position="2658"/>
    </location>
</feature>
<feature type="compositionally biased region" description="Acidic residues" evidence="7">
    <location>
        <begin position="3194"/>
        <end position="3205"/>
    </location>
</feature>
<feature type="region of interest" description="Disordered" evidence="7">
    <location>
        <begin position="753"/>
        <end position="773"/>
    </location>
</feature>
<feature type="compositionally biased region" description="Basic and acidic residues" evidence="7">
    <location>
        <begin position="918"/>
        <end position="993"/>
    </location>
</feature>
<keyword evidence="4" id="KW-0862">Zinc</keyword>
<feature type="compositionally biased region" description="Basic and acidic residues" evidence="7">
    <location>
        <begin position="886"/>
        <end position="896"/>
    </location>
</feature>
<feature type="compositionally biased region" description="Polar residues" evidence="7">
    <location>
        <begin position="3586"/>
        <end position="3596"/>
    </location>
</feature>
<evidence type="ECO:0000256" key="1">
    <source>
        <dbReference type="ARBA" id="ARBA00004123"/>
    </source>
</evidence>
<feature type="region of interest" description="Disordered" evidence="7">
    <location>
        <begin position="2405"/>
        <end position="2794"/>
    </location>
</feature>
<feature type="compositionally biased region" description="Basic and acidic residues" evidence="7">
    <location>
        <begin position="1978"/>
        <end position="1989"/>
    </location>
</feature>
<feature type="compositionally biased region" description="Basic and acidic residues" evidence="7">
    <location>
        <begin position="669"/>
        <end position="682"/>
    </location>
</feature>
<keyword evidence="2" id="KW-0479">Metal-binding</keyword>
<feature type="region of interest" description="Disordered" evidence="7">
    <location>
        <begin position="3515"/>
        <end position="3534"/>
    </location>
</feature>
<feature type="compositionally biased region" description="Basic residues" evidence="7">
    <location>
        <begin position="2713"/>
        <end position="2728"/>
    </location>
</feature>
<feature type="region of interest" description="Disordered" evidence="7">
    <location>
        <begin position="1400"/>
        <end position="1442"/>
    </location>
</feature>
<feature type="region of interest" description="Disordered" evidence="7">
    <location>
        <begin position="1584"/>
        <end position="1604"/>
    </location>
</feature>
<evidence type="ECO:0000256" key="7">
    <source>
        <dbReference type="SAM" id="MobiDB-lite"/>
    </source>
</evidence>
<feature type="compositionally biased region" description="Low complexity" evidence="7">
    <location>
        <begin position="1009"/>
        <end position="1021"/>
    </location>
</feature>
<feature type="non-terminal residue" evidence="10">
    <location>
        <position position="3762"/>
    </location>
</feature>
<feature type="region of interest" description="Disordered" evidence="7">
    <location>
        <begin position="339"/>
        <end position="407"/>
    </location>
</feature>
<feature type="compositionally biased region" description="Acidic residues" evidence="7">
    <location>
        <begin position="2101"/>
        <end position="2112"/>
    </location>
</feature>
<dbReference type="Proteomes" id="UP000708208">
    <property type="component" value="Unassembled WGS sequence"/>
</dbReference>
<sequence length="3762" mass="416394">LLQERVGIMATEGHSTNCLDDPNFATICSFLEKFGELCHLVPIPFAQLQEMLENTNEVPAPLVQLHIRLLRRVFKSINTGKWEKSVSKFAHMYNSQDGWEVERFGYKKSKMQTKLRILKNLLESQFDYNVKFKGEVNKLLASDLRMVPLGRDQEGHSYWYQVDAEANLRVYREDIDEETWEIVASSRDEMEQLITQLKNGEIRKGKSLEDNVMEEDINGLESMDIEPKEILLDTGKPCDLDDAMDADSSDDHLEIAEGLPDVHDDSFDEEMPDEEEVSLSLQNTESAAPPLVCNGHDTTLPDKNTVDNALTINSSTVISDSVVEPDVNNKSNEISECVTVTSTDVPVDQNSANDQQSESKISVQSEVSEEASNLSQIPLEHQKNSENVSGEAKTSQPSSSGSSNNLSNLQKLNAMMEMFSSNLPTKPNEEIKMDVEGTRLSRVTAPVGDKSPYFTSKTNVETDIVQDLSGAPSAPPRKTESTSTKTRTVSFAPAEQTLSATSKMSVPKEENLSKACADSVSPYFLQNTVPGTDNAKLSINQIVAELGREKSEKLRQKLKPPANMSAANAIPMSRVSTYKEPKVGQKELTKKLNPSEKVEPDAPSVKSETSSAKPITLRGFDLGSETAISSDNVVSTKTTSDTSKSDELSAGKDKRKRVEYTQISVDVPLAKERSPDDNQGDHKPKRSQHKILTVGTTFKEPGSEMESMCSTHTKIIEDMERSDVRNAMDWSTTQSKDPSLSSLDVPQHEDVCMPKITAPSSSGTQATNSDIPPKLTEYPYVKEYFSKCEQIQGGIVTTDGKNSGDQFQKGGDSPTPPRSESDQLISKTSAICADVDELNKKSVDVVITKRFRAKLEDFPAVPKELPAKSGEILGKLDELPERLEEFSVTSEERSTMSEDFLAKPFQSSARTDVFESRFEELPVISEDRPSKSDDQPSKSDDQPSKSDDRHSKSDDQPSKSDDRHSKSDDRHSKSDDRHSKSDDRHSKSDDQPLKSENQPLKSEDRSLESKVQSLKSKVQSLKSEDQSLKSKVQSWKSEDQSLKSKVQSWKSEDQSLKSGDQSLKSEDQSLKSGNQSLKSEDQSLKSGNQPLKSEERPKVLEDCRTKLEEIPAKLEEITLNREDQAENISESSELTMNLSTKPLKPKSPINPAECSSEPKFTTKLSERDVDVADGPPKHKKSSTECEEITTEPSENNSKSEEHAINSSLSIVEPEHRKGTTEICSELEELPVKDLKKCIVTADLPPKHITSNTELQKLSEKTSECLTETKDIVSKCAGSCKIATSVSKIDIDSSTEQFTADVGLKHEIISIKNTAPKMTVVETLERLETPVSTALDSTPMEICPESENLRVLNSDLQVAQPIKIQQTQPEDLSENNVTPVSLVGISISAESATSEIAIQNSKDPISTDVQPAPPALQTDSRLSDLDDITNAPAPEPITPDTTVSHGIVSYQAQISKSYVNPDKVTPYSSEDCSSSEFTADKESSPKVPNAGNDDSDVNVVTKVLEDHSSSGETSQTSESKLMDFKTSVGELVSSRESVATIVETTAKHVPSNFAEVESESAGAGTTTMEVTEMTCLDATEICPLKVPSQPSNSPSKINEEETKHSSSIVASEPIVLASCPPSANVHTEIIGSLTQSVADATIIKPSETEPEVQHVGSELGKIVSRTNLKQEMHKEDIHNKLGMANDLTTLKDTTVSQELPQSVTLEEEVGRSDGGFSANTSENLTSWPAADEPTLIYKIGRTSETDPSDTLVVKSIVSPSSGHCNPVPLDPAPEGILSSTITTQEKVDSSEDLEQKVELLEIVPVKQEIHSVVANEADTYTTTSLTDVRKEFVKLEPESVKQEPEPESIIKELTPINPVPDSVIQEVKPKSESTKQEPESVKLKLETIIKRPRSVNLEPESSVQEPESENPEPESFMQEPESANPDPESFMREQESVNPATLKQEPETGKPETEKPEPIIKGTRFANPDPQSITQTESLKQEPEFVKTESLKPVPEPIIAEPEIVNPVVDSVILEPESVKPELKSIQQDLDSNCIKQDSESESIKRHPESKSLQQETESESIQQDPESECIQQDPESESIQQDPESESIQQDPESEPMQQDPESESMEQDPESESMHQDPESESIKRHPESKSMQQDPETESIQQEPEPESIQQEPESESIKRHPESKSIQQDPETESIQQEPEPESIQQEPESESIKRHPESKFIQQDPESESIKRHPESKSIQQDPESESVKRNPESKSVKRSPESECNKQESESVKHELESVKHDSESIKSEPESVKNDSESIKSEPESVKHDSESVKHESGPIKPESESVKHESGPIKPESESVKSSPEPIKKPESVNPYHECFKQPEFVKPETEGLTQESESGKPELKFIAQEPESGKPELKFITQELESGKPELKFITQEPESVKPEPKFPQLEPDSVNLQSESTPKIDKSIKPALGLVAYGSSSEDEDDENDRVKVKSIPTKESQVMEDSCSGHKRKLEEPDASEQEAKMPKIMENPIVGEAIEEDLMVITGSGEGAQNEGGNESPSDSPLPPDLEEDLEMEHEQNSQDGLLPPKPKGRGRPRKNPPKEVLKDKNVREKSTTEGKTSRRSSFNNDDMNGLNASGPVRRSGRVAQIRQKEEEERRKLEEERLAQLKEAQVRKQQKQLEKELKATKQGGIKPKEPKLAKKPKVGKSQKHESYIPSPSETGSDSDNEPEEEYVDPSEKPGRKKRKKRSKNGKPIKRGGNPWMHSSSEEDEAVEEEEDDHVEEEEEEELIFNGSDHEFSPESDIGEESEYSPSRHARTAKQKEEAVDKYAETYCDKCGKGDHPEWILLCDSCDKGWHALCVNPQIWVIPEGEWFCPPCQHNMLVSKLSENLVEYEKLLKKRENEVLRKQRLAYVGISLNNVLPSAEKPANEKSDNENVEEEKKTKKSSRRRRLYSDEEDIEDFINDNEDGDDDSGSGSGSYESEEEPIYQLRARRATKGFSFQEYDDMIKSALRGDSPDEDEKEKLDEKPLENSNNGILTEAKEEDKDSNKVERTNNEDEEEDDDEKIGVVKKQKKPTIKDEDTDEDELDEKEKNRRKMLNQSQKKNRRRLNDLDATSEEDSDEDFKGSGIDDDDDDEENVVEEDSDWSEDGDESDDSIAMAKLAARKRKRHGPLGRQERYSDIGTVRRSTRRRKSRITYDESDQDEDEEDQTEKWQSGESENSESESESEDETWGKKKKKKVQSAGKSKLASFFLQGPGSFKKSKPKKKRRRTDEDDVDRAWSNKFGNKGRKSDEPVERKTRGRQINFKDILDSGESDDDGNIRPKRRRILSDSDEDSEEPSSSRKLAEEIRAANAKQMAEEKLQHEEKLKAIANAGKHSKTIVSAATTTVPIPLILPAPMITPVTVSTPVSSTELLPPLNSVEITKDRPIKITNSIVESILLRKSPDIPDSPPSPLPLTISSPNDPIMTVPPLSGLTPAPYLPSVISSMTLGAGSSTGSARVGKKKTASMLPTPASSSDVLPFPSKKLNAILSSTPLPPKPVAPGITTTPSGNSNISSVLPPNLATDLTRIAGPMYGNNPALRPFHPAWGRNPPPYSGPPPPAGLGKPPPLNSSSFMAQSGQLRPPPSSAYTQQPPPGLRIPNPNALQAFQQFSKRTGEVGTPSYRLPPSHQLPSLPSMARERDRIFLGGSSPYASYGILPPQGQGQQHAALFAPPFEYRAPDTFKEELLERAGGQPPPSASSTSAAVPVVPVTVSGPKEEGNSGSQGDGEFGGLVSYFSSQHSNDED</sequence>
<protein>
    <recommendedName>
        <fullName evidence="12">Remodeling and spacing factor 1</fullName>
    </recommendedName>
</protein>
<feature type="compositionally biased region" description="Polar residues" evidence="7">
    <location>
        <begin position="3752"/>
        <end position="3762"/>
    </location>
</feature>
<dbReference type="GO" id="GO:0031213">
    <property type="term" value="C:RSF complex"/>
    <property type="evidence" value="ECO:0007669"/>
    <property type="project" value="InterPro"/>
</dbReference>
<feature type="compositionally biased region" description="Acidic residues" evidence="7">
    <location>
        <begin position="3173"/>
        <end position="3184"/>
    </location>
</feature>
<feature type="compositionally biased region" description="Polar residues" evidence="7">
    <location>
        <begin position="2024"/>
        <end position="2035"/>
    </location>
</feature>
<keyword evidence="3 6" id="KW-0863">Zinc-finger</keyword>
<feature type="compositionally biased region" description="Basic and acidic residues" evidence="7">
    <location>
        <begin position="2900"/>
        <end position="2915"/>
    </location>
</feature>
<dbReference type="PROSITE" id="PS01359">
    <property type="entry name" value="ZF_PHD_1"/>
    <property type="match status" value="1"/>
</dbReference>
<dbReference type="GO" id="GO:0045892">
    <property type="term" value="P:negative regulation of DNA-templated transcription"/>
    <property type="evidence" value="ECO:0007669"/>
    <property type="project" value="TreeGrafter"/>
</dbReference>
<feature type="compositionally biased region" description="Basic and acidic residues" evidence="7">
    <location>
        <begin position="1835"/>
        <end position="1849"/>
    </location>
</feature>
<feature type="region of interest" description="Disordered" evidence="7">
    <location>
        <begin position="3697"/>
        <end position="3762"/>
    </location>
</feature>
<dbReference type="InterPro" id="IPR019787">
    <property type="entry name" value="Znf_PHD-finger"/>
</dbReference>
<feature type="compositionally biased region" description="Pro residues" evidence="7">
    <location>
        <begin position="3598"/>
        <end position="3610"/>
    </location>
</feature>
<feature type="compositionally biased region" description="Pro residues" evidence="7">
    <location>
        <begin position="3566"/>
        <end position="3585"/>
    </location>
</feature>
<evidence type="ECO:0000256" key="4">
    <source>
        <dbReference type="ARBA" id="ARBA00022833"/>
    </source>
</evidence>
<feature type="compositionally biased region" description="Polar residues" evidence="7">
    <location>
        <begin position="2077"/>
        <end position="2091"/>
    </location>
</feature>
<dbReference type="SMART" id="SM00249">
    <property type="entry name" value="PHD"/>
    <property type="match status" value="1"/>
</dbReference>
<feature type="region of interest" description="Disordered" evidence="7">
    <location>
        <begin position="1835"/>
        <end position="2006"/>
    </location>
</feature>
<feature type="compositionally biased region" description="Basic and acidic residues" evidence="7">
    <location>
        <begin position="3264"/>
        <end position="3273"/>
    </location>
</feature>
<feature type="compositionally biased region" description="Low complexity" evidence="7">
    <location>
        <begin position="3715"/>
        <end position="3730"/>
    </location>
</feature>
<feature type="region of interest" description="Disordered" evidence="7">
    <location>
        <begin position="2897"/>
        <end position="3321"/>
    </location>
</feature>
<feature type="compositionally biased region" description="Polar residues" evidence="7">
    <location>
        <begin position="1465"/>
        <end position="1476"/>
    </location>
</feature>
<feature type="region of interest" description="Disordered" evidence="7">
    <location>
        <begin position="1698"/>
        <end position="1726"/>
    </location>
</feature>
<evidence type="ECO:0008006" key="12">
    <source>
        <dbReference type="Google" id="ProtNLM"/>
    </source>
</evidence>
<feature type="region of interest" description="Disordered" evidence="7">
    <location>
        <begin position="467"/>
        <end position="489"/>
    </location>
</feature>
<feature type="compositionally biased region" description="Polar residues" evidence="7">
    <location>
        <begin position="3520"/>
        <end position="3534"/>
    </location>
</feature>
<evidence type="ECO:0000256" key="2">
    <source>
        <dbReference type="ARBA" id="ARBA00022723"/>
    </source>
</evidence>
<feature type="compositionally biased region" description="Basic and acidic residues" evidence="7">
    <location>
        <begin position="1866"/>
        <end position="1888"/>
    </location>
</feature>
<evidence type="ECO:0000259" key="8">
    <source>
        <dbReference type="PROSITE" id="PS50016"/>
    </source>
</evidence>
<feature type="compositionally biased region" description="Basic and acidic residues" evidence="7">
    <location>
        <begin position="1943"/>
        <end position="1957"/>
    </location>
</feature>
<feature type="compositionally biased region" description="Basic and acidic residues" evidence="7">
    <location>
        <begin position="643"/>
        <end position="659"/>
    </location>
</feature>
<feature type="compositionally biased region" description="Polar residues" evidence="7">
    <location>
        <begin position="339"/>
        <end position="376"/>
    </location>
</feature>
<feature type="domain" description="PHD-type" evidence="8">
    <location>
        <begin position="2803"/>
        <end position="2853"/>
    </location>
</feature>
<feature type="compositionally biased region" description="Acidic residues" evidence="7">
    <location>
        <begin position="3103"/>
        <end position="3129"/>
    </location>
</feature>
<feature type="region of interest" description="Disordered" evidence="7">
    <location>
        <begin position="886"/>
        <end position="906"/>
    </location>
</feature>
<dbReference type="PROSITE" id="PS50827">
    <property type="entry name" value="DDT"/>
    <property type="match status" value="1"/>
</dbReference>
<feature type="domain" description="DDT" evidence="9">
    <location>
        <begin position="18"/>
        <end position="79"/>
    </location>
</feature>
<evidence type="ECO:0000313" key="11">
    <source>
        <dbReference type="Proteomes" id="UP000708208"/>
    </source>
</evidence>
<feature type="compositionally biased region" description="Polar residues" evidence="7">
    <location>
        <begin position="385"/>
        <end position="394"/>
    </location>
</feature>
<feature type="compositionally biased region" description="Basic residues" evidence="7">
    <location>
        <begin position="3067"/>
        <end position="3081"/>
    </location>
</feature>
<feature type="compositionally biased region" description="Polar residues" evidence="7">
    <location>
        <begin position="1968"/>
        <end position="1977"/>
    </location>
</feature>
<dbReference type="Pfam" id="PF00628">
    <property type="entry name" value="PHD"/>
    <property type="match status" value="1"/>
</dbReference>
<feature type="compositionally biased region" description="Polar residues" evidence="7">
    <location>
        <begin position="2050"/>
        <end position="2064"/>
    </location>
</feature>
<dbReference type="EMBL" id="CAJVCH010107023">
    <property type="protein sequence ID" value="CAG7724217.1"/>
    <property type="molecule type" value="Genomic_DNA"/>
</dbReference>
<dbReference type="PANTHER" id="PTHR14296">
    <property type="entry name" value="REMODELING AND SPACING FACTOR 1"/>
    <property type="match status" value="1"/>
</dbReference>
<feature type="compositionally biased region" description="Low complexity" evidence="7">
    <location>
        <begin position="1996"/>
        <end position="2006"/>
    </location>
</feature>
<feature type="region of interest" description="Disordered" evidence="7">
    <location>
        <begin position="1459"/>
        <end position="1495"/>
    </location>
</feature>
<feature type="compositionally biased region" description="Polar residues" evidence="7">
    <location>
        <begin position="758"/>
        <end position="770"/>
    </location>
</feature>
<evidence type="ECO:0000256" key="5">
    <source>
        <dbReference type="ARBA" id="ARBA00023242"/>
    </source>
</evidence>
<evidence type="ECO:0000259" key="9">
    <source>
        <dbReference type="PROSITE" id="PS50827"/>
    </source>
</evidence>
<name>A0A8J2NSE5_9HEXA</name>
<feature type="region of interest" description="Disordered" evidence="7">
    <location>
        <begin position="3560"/>
        <end position="3610"/>
    </location>
</feature>
<keyword evidence="11" id="KW-1185">Reference proteome</keyword>
<dbReference type="CDD" id="cd15543">
    <property type="entry name" value="PHD_RSF1"/>
    <property type="match status" value="1"/>
</dbReference>
<feature type="region of interest" description="Disordered" evidence="7">
    <location>
        <begin position="1118"/>
        <end position="1209"/>
    </location>
</feature>
<feature type="compositionally biased region" description="Basic residues" evidence="7">
    <location>
        <begin position="3137"/>
        <end position="3146"/>
    </location>
</feature>